<gene>
    <name evidence="2" type="ORF">METZ01_LOCUS438444</name>
</gene>
<dbReference type="InterPro" id="IPR056203">
    <property type="entry name" value="Cds6_C"/>
</dbReference>
<feature type="domain" description="Cds6 C-terminal" evidence="1">
    <location>
        <begin position="2"/>
        <end position="95"/>
    </location>
</feature>
<proteinExistence type="predicted"/>
<protein>
    <recommendedName>
        <fullName evidence="1">Cds6 C-terminal domain-containing protein</fullName>
    </recommendedName>
</protein>
<evidence type="ECO:0000259" key="1">
    <source>
        <dbReference type="Pfam" id="PF24125"/>
    </source>
</evidence>
<dbReference type="InterPro" id="IPR032710">
    <property type="entry name" value="NTF2-like_dom_sf"/>
</dbReference>
<dbReference type="AlphaFoldDB" id="A0A382YRA6"/>
<organism evidence="2">
    <name type="scientific">marine metagenome</name>
    <dbReference type="NCBI Taxonomy" id="408172"/>
    <lineage>
        <taxon>unclassified sequences</taxon>
        <taxon>metagenomes</taxon>
        <taxon>ecological metagenomes</taxon>
    </lineage>
</organism>
<feature type="non-terminal residue" evidence="2">
    <location>
        <position position="1"/>
    </location>
</feature>
<name>A0A382YRA6_9ZZZZ</name>
<dbReference type="Pfam" id="PF24125">
    <property type="entry name" value="Cds6_C"/>
    <property type="match status" value="1"/>
</dbReference>
<evidence type="ECO:0000313" key="2">
    <source>
        <dbReference type="EMBL" id="SVD85590.1"/>
    </source>
</evidence>
<dbReference type="SUPFAM" id="SSF54427">
    <property type="entry name" value="NTF2-like"/>
    <property type="match status" value="1"/>
</dbReference>
<accession>A0A382YRA6</accession>
<reference evidence="2" key="1">
    <citation type="submission" date="2018-05" db="EMBL/GenBank/DDBJ databases">
        <authorList>
            <person name="Lanie J.A."/>
            <person name="Ng W.-L."/>
            <person name="Kazmierczak K.M."/>
            <person name="Andrzejewski T.M."/>
            <person name="Davidsen T.M."/>
            <person name="Wayne K.J."/>
            <person name="Tettelin H."/>
            <person name="Glass J.I."/>
            <person name="Rusch D."/>
            <person name="Podicherti R."/>
            <person name="Tsui H.-C.T."/>
            <person name="Winkler M.E."/>
        </authorList>
    </citation>
    <scope>NUCLEOTIDE SEQUENCE</scope>
</reference>
<sequence>VKAWQSKNSNSYLSFYSIDFKDPKRSRSRWESYRRRSLRNASNVSIQISNIQTHTANNTARTTFIQRFKSNKISDVGSKELVWKKEGDNWKIIKETWRAR</sequence>
<dbReference type="EMBL" id="UINC01177778">
    <property type="protein sequence ID" value="SVD85590.1"/>
    <property type="molecule type" value="Genomic_DNA"/>
</dbReference>
<dbReference type="Gene3D" id="3.10.450.50">
    <property type="match status" value="1"/>
</dbReference>